<evidence type="ECO:0000313" key="1">
    <source>
        <dbReference type="EMBL" id="GGP21076.1"/>
    </source>
</evidence>
<keyword evidence="2" id="KW-1185">Reference proteome</keyword>
<evidence type="ECO:0008006" key="3">
    <source>
        <dbReference type="Google" id="ProtNLM"/>
    </source>
</evidence>
<sequence length="126" mass="13460">MHFRTRRLLALWLGLIAMSLFVLAPVVSQLIMAGRSTPVVVAMCSVSNPHAGQLLEHGASADTMAACDYCTLQATHLLLPTLPQLAPAIVPLVAVLRLPHLPVRAFAPAVFPLARPRAPPLFSALI</sequence>
<dbReference type="RefSeq" id="WP_188704023.1">
    <property type="nucleotide sequence ID" value="NZ_BMLX01000002.1"/>
</dbReference>
<protein>
    <recommendedName>
        <fullName evidence="3">DUF2946 family protein</fullName>
    </recommendedName>
</protein>
<organism evidence="1 2">
    <name type="scientific">Silvimonas iriomotensis</name>
    <dbReference type="NCBI Taxonomy" id="449662"/>
    <lineage>
        <taxon>Bacteria</taxon>
        <taxon>Pseudomonadati</taxon>
        <taxon>Pseudomonadota</taxon>
        <taxon>Betaproteobacteria</taxon>
        <taxon>Neisseriales</taxon>
        <taxon>Chitinibacteraceae</taxon>
        <taxon>Silvimonas</taxon>
    </lineage>
</organism>
<comment type="caution">
    <text evidence="1">The sequence shown here is derived from an EMBL/GenBank/DDBJ whole genome shotgun (WGS) entry which is preliminary data.</text>
</comment>
<reference evidence="2" key="1">
    <citation type="journal article" date="2019" name="Int. J. Syst. Evol. Microbiol.">
        <title>The Global Catalogue of Microorganisms (GCM) 10K type strain sequencing project: providing services to taxonomists for standard genome sequencing and annotation.</title>
        <authorList>
            <consortium name="The Broad Institute Genomics Platform"/>
            <consortium name="The Broad Institute Genome Sequencing Center for Infectious Disease"/>
            <person name="Wu L."/>
            <person name="Ma J."/>
        </authorList>
    </citation>
    <scope>NUCLEOTIDE SEQUENCE [LARGE SCALE GENOMIC DNA]</scope>
    <source>
        <strain evidence="2">CGMCC 1.8859</strain>
    </source>
</reference>
<proteinExistence type="predicted"/>
<evidence type="ECO:0000313" key="2">
    <source>
        <dbReference type="Proteomes" id="UP000637267"/>
    </source>
</evidence>
<gene>
    <name evidence="1" type="ORF">GCM10010970_18570</name>
</gene>
<name>A0ABQ2P8V6_9NEIS</name>
<dbReference type="InterPro" id="IPR021333">
    <property type="entry name" value="DUF2946"/>
</dbReference>
<dbReference type="EMBL" id="BMLX01000002">
    <property type="protein sequence ID" value="GGP21076.1"/>
    <property type="molecule type" value="Genomic_DNA"/>
</dbReference>
<dbReference type="Pfam" id="PF11162">
    <property type="entry name" value="DUF2946"/>
    <property type="match status" value="1"/>
</dbReference>
<dbReference type="Proteomes" id="UP000637267">
    <property type="component" value="Unassembled WGS sequence"/>
</dbReference>
<accession>A0ABQ2P8V6</accession>